<dbReference type="SUPFAM" id="SSF54427">
    <property type="entry name" value="NTF2-like"/>
    <property type="match status" value="1"/>
</dbReference>
<accession>A0A9W6R4V4</accession>
<dbReference type="InterPro" id="IPR037401">
    <property type="entry name" value="SnoaL-like"/>
</dbReference>
<evidence type="ECO:0000313" key="3">
    <source>
        <dbReference type="Proteomes" id="UP001165136"/>
    </source>
</evidence>
<gene>
    <name evidence="2" type="ORF">Atai01_52720</name>
</gene>
<protein>
    <recommendedName>
        <fullName evidence="1">SnoaL-like domain-containing protein</fullName>
    </recommendedName>
</protein>
<comment type="caution">
    <text evidence="2">The sequence shown here is derived from an EMBL/GenBank/DDBJ whole genome shotgun (WGS) entry which is preliminary data.</text>
</comment>
<reference evidence="2" key="1">
    <citation type="submission" date="2023-03" db="EMBL/GenBank/DDBJ databases">
        <title>Amycolatopsis taiwanensis NBRC 103393.</title>
        <authorList>
            <person name="Ichikawa N."/>
            <person name="Sato H."/>
            <person name="Tonouchi N."/>
        </authorList>
    </citation>
    <scope>NUCLEOTIDE SEQUENCE</scope>
    <source>
        <strain evidence="2">NBRC 103393</strain>
    </source>
</reference>
<keyword evidence="3" id="KW-1185">Reference proteome</keyword>
<name>A0A9W6R4V4_9PSEU</name>
<feature type="domain" description="SnoaL-like" evidence="1">
    <location>
        <begin position="7"/>
        <end position="110"/>
    </location>
</feature>
<dbReference type="Proteomes" id="UP001165136">
    <property type="component" value="Unassembled WGS sequence"/>
</dbReference>
<dbReference type="InterPro" id="IPR032710">
    <property type="entry name" value="NTF2-like_dom_sf"/>
</dbReference>
<sequence>MKTSEFVDRFARVWNEKDAETRRTAVAELWASDGHYANVSQQFRGHEEIDGAIREAYHDFVTKGFRFTVHDYHENHDAVRIVWHMVPAAGGTVAAVGTEHIIRDENGRIRSDYQFMDMNPS</sequence>
<evidence type="ECO:0000259" key="1">
    <source>
        <dbReference type="Pfam" id="PF12680"/>
    </source>
</evidence>
<dbReference type="AlphaFoldDB" id="A0A9W6R4V4"/>
<proteinExistence type="predicted"/>
<dbReference type="EMBL" id="BSTI01000012">
    <property type="protein sequence ID" value="GLY68653.1"/>
    <property type="molecule type" value="Genomic_DNA"/>
</dbReference>
<dbReference type="Gene3D" id="3.10.450.50">
    <property type="match status" value="1"/>
</dbReference>
<dbReference type="Pfam" id="PF12680">
    <property type="entry name" value="SnoaL_2"/>
    <property type="match status" value="1"/>
</dbReference>
<dbReference type="RefSeq" id="WP_285488511.1">
    <property type="nucleotide sequence ID" value="NZ_BSTI01000012.1"/>
</dbReference>
<evidence type="ECO:0000313" key="2">
    <source>
        <dbReference type="EMBL" id="GLY68653.1"/>
    </source>
</evidence>
<organism evidence="2 3">
    <name type="scientific">Amycolatopsis taiwanensis</name>
    <dbReference type="NCBI Taxonomy" id="342230"/>
    <lineage>
        <taxon>Bacteria</taxon>
        <taxon>Bacillati</taxon>
        <taxon>Actinomycetota</taxon>
        <taxon>Actinomycetes</taxon>
        <taxon>Pseudonocardiales</taxon>
        <taxon>Pseudonocardiaceae</taxon>
        <taxon>Amycolatopsis</taxon>
    </lineage>
</organism>